<comment type="caution">
    <text evidence="1">The sequence shown here is derived from an EMBL/GenBank/DDBJ whole genome shotgun (WGS) entry which is preliminary data.</text>
</comment>
<name>A0A0F9LPA9_9ZZZZ</name>
<accession>A0A0F9LPA9</accession>
<dbReference type="InterPro" id="IPR035093">
    <property type="entry name" value="RelE/ParE_toxin_dom_sf"/>
</dbReference>
<proteinExistence type="predicted"/>
<dbReference type="AlphaFoldDB" id="A0A0F9LPA9"/>
<evidence type="ECO:0000313" key="1">
    <source>
        <dbReference type="EMBL" id="KKM95218.1"/>
    </source>
</evidence>
<evidence type="ECO:0008006" key="2">
    <source>
        <dbReference type="Google" id="ProtNLM"/>
    </source>
</evidence>
<reference evidence="1" key="1">
    <citation type="journal article" date="2015" name="Nature">
        <title>Complex archaea that bridge the gap between prokaryotes and eukaryotes.</title>
        <authorList>
            <person name="Spang A."/>
            <person name="Saw J.H."/>
            <person name="Jorgensen S.L."/>
            <person name="Zaremba-Niedzwiedzka K."/>
            <person name="Martijn J."/>
            <person name="Lind A.E."/>
            <person name="van Eijk R."/>
            <person name="Schleper C."/>
            <person name="Guy L."/>
            <person name="Ettema T.J."/>
        </authorList>
    </citation>
    <scope>NUCLEOTIDE SEQUENCE</scope>
</reference>
<protein>
    <recommendedName>
        <fullName evidence="2">Plasmid stabilization system protein</fullName>
    </recommendedName>
</protein>
<gene>
    <name evidence="1" type="ORF">LCGC14_1190430</name>
</gene>
<dbReference type="Gene3D" id="3.30.2310.20">
    <property type="entry name" value="RelE-like"/>
    <property type="match status" value="1"/>
</dbReference>
<sequence length="98" mass="11595">MDKSYVVEWTQRSLLNAISIKKYLIKKFSSKEVSKFEILLKQFELTVSNFPTLYPESQSQTLLRRAVIHKNTTVYYIFDRNKVTVIAMKDNRQEKASK</sequence>
<organism evidence="1">
    <name type="scientific">marine sediment metagenome</name>
    <dbReference type="NCBI Taxonomy" id="412755"/>
    <lineage>
        <taxon>unclassified sequences</taxon>
        <taxon>metagenomes</taxon>
        <taxon>ecological metagenomes</taxon>
    </lineage>
</organism>
<dbReference type="EMBL" id="LAZR01006037">
    <property type="protein sequence ID" value="KKM95218.1"/>
    <property type="molecule type" value="Genomic_DNA"/>
</dbReference>